<dbReference type="Gene3D" id="1.10.730.10">
    <property type="entry name" value="Isoleucyl-tRNA Synthetase, Domain 1"/>
    <property type="match status" value="1"/>
</dbReference>
<name>A0A0K1W317_9MOLU</name>
<comment type="similarity">
    <text evidence="1 9 10">Belongs to the class-I aminoacyl-tRNA synthetase family.</text>
</comment>
<dbReference type="InterPro" id="IPR009080">
    <property type="entry name" value="tRNAsynth_Ia_anticodon-bd"/>
</dbReference>
<protein>
    <recommendedName>
        <fullName evidence="9">Arginine--tRNA ligase</fullName>
        <ecNumber evidence="9">6.1.1.19</ecNumber>
    </recommendedName>
    <alternativeName>
        <fullName evidence="9">Arginyl-tRNA synthetase</fullName>
        <shortName evidence="9">ArgRS</shortName>
    </alternativeName>
</protein>
<dbReference type="EMBL" id="CP012357">
    <property type="protein sequence ID" value="AKX34714.1"/>
    <property type="molecule type" value="Genomic_DNA"/>
</dbReference>
<dbReference type="InterPro" id="IPR035684">
    <property type="entry name" value="ArgRS_core"/>
</dbReference>
<organism evidence="13 14">
    <name type="scientific">Spiroplasma litorale</name>
    <dbReference type="NCBI Taxonomy" id="216942"/>
    <lineage>
        <taxon>Bacteria</taxon>
        <taxon>Bacillati</taxon>
        <taxon>Mycoplasmatota</taxon>
        <taxon>Mollicutes</taxon>
        <taxon>Entomoplasmatales</taxon>
        <taxon>Spiroplasmataceae</taxon>
        <taxon>Spiroplasma</taxon>
    </lineage>
</organism>
<sequence>MSIILNAVKIVLEKVINSLNLEGEIITEKTKFEGHFDYTTNFALINAKRNNTNPLELANKIKDQLLKNKEIVKDVQVANPGFINIEINNSELSNVIKTINTKKNLYGSSNKKNFNYNLEIISANPTGFLHIGHARNGVVGDSVRRILEFAGFNVSVEYYTNDAGNQINILAVTVFYQYLKLLGVEVEKPYETYGGTMYEEFANILIKKYGDKFKDNSIVDNKINDEKTHQLFKNESINYFLNNIKNQINMLNVRIDYFSSEQKMYDDNLINKTLDLYKTLGKTYEKDSALWLKTTEFGDDKDRVLKKTDGSFTYITPDIACHDERIKRTKADKYVNFWGGDHHGYITRIRAGLALLNHKFDILDIDIIQMVRLIRNGQEYKMSKRKGTAVWLIDLIEMVGCDAIRYMLASKNPSSHMDFDLDLVLEKNANNPVYYAQYATARCKKLIDKVQKHEKLDQDFNWNTKEKEIIMHLDDFNSTIEYSANKRLPNILCDYIQKLSKLFHSYYGNEKIIDIEDEKTTAQKIQLVNSVYQVLSNGLGLIGVSVKDQM</sequence>
<keyword evidence="2 9" id="KW-0963">Cytoplasm</keyword>
<evidence type="ECO:0000313" key="14">
    <source>
        <dbReference type="Proteomes" id="UP000067476"/>
    </source>
</evidence>
<evidence type="ECO:0000256" key="8">
    <source>
        <dbReference type="ARBA" id="ARBA00049339"/>
    </source>
</evidence>
<evidence type="ECO:0000313" key="13">
    <source>
        <dbReference type="EMBL" id="AKX34714.1"/>
    </source>
</evidence>
<proteinExistence type="inferred from homology"/>
<feature type="domain" description="DALR anticodon binding" evidence="11">
    <location>
        <begin position="436"/>
        <end position="550"/>
    </location>
</feature>
<evidence type="ECO:0000256" key="4">
    <source>
        <dbReference type="ARBA" id="ARBA00022741"/>
    </source>
</evidence>
<evidence type="ECO:0000256" key="10">
    <source>
        <dbReference type="RuleBase" id="RU363038"/>
    </source>
</evidence>
<dbReference type="Pfam" id="PF03485">
    <property type="entry name" value="Arg_tRNA_synt_N"/>
    <property type="match status" value="1"/>
</dbReference>
<dbReference type="PATRIC" id="fig|216942.3.peg.1126"/>
<keyword evidence="5 9" id="KW-0067">ATP-binding</keyword>
<dbReference type="Gene3D" id="3.30.1360.70">
    <property type="entry name" value="Arginyl tRNA synthetase N-terminal domain"/>
    <property type="match status" value="1"/>
</dbReference>
<dbReference type="PRINTS" id="PR01038">
    <property type="entry name" value="TRNASYNTHARG"/>
</dbReference>
<evidence type="ECO:0000256" key="7">
    <source>
        <dbReference type="ARBA" id="ARBA00023146"/>
    </source>
</evidence>
<dbReference type="PROSITE" id="PS00178">
    <property type="entry name" value="AA_TRNA_LIGASE_I"/>
    <property type="match status" value="1"/>
</dbReference>
<evidence type="ECO:0000259" key="12">
    <source>
        <dbReference type="SMART" id="SM01016"/>
    </source>
</evidence>
<dbReference type="PANTHER" id="PTHR11956">
    <property type="entry name" value="ARGINYL-TRNA SYNTHETASE"/>
    <property type="match status" value="1"/>
</dbReference>
<dbReference type="SMART" id="SM00836">
    <property type="entry name" value="DALR_1"/>
    <property type="match status" value="1"/>
</dbReference>
<evidence type="ECO:0000256" key="3">
    <source>
        <dbReference type="ARBA" id="ARBA00022598"/>
    </source>
</evidence>
<dbReference type="STRING" id="216942.SLITO_v1c11030"/>
<evidence type="ECO:0000259" key="11">
    <source>
        <dbReference type="SMART" id="SM00836"/>
    </source>
</evidence>
<feature type="short sequence motif" description="'HIGH' region" evidence="9">
    <location>
        <begin position="123"/>
        <end position="133"/>
    </location>
</feature>
<feature type="domain" description="Arginyl tRNA synthetase N-terminal" evidence="12">
    <location>
        <begin position="2"/>
        <end position="87"/>
    </location>
</feature>
<dbReference type="AlphaFoldDB" id="A0A0K1W317"/>
<dbReference type="InterPro" id="IPR005148">
    <property type="entry name" value="Arg-tRNA-synth_N"/>
</dbReference>
<dbReference type="GO" id="GO:0006420">
    <property type="term" value="P:arginyl-tRNA aminoacylation"/>
    <property type="evidence" value="ECO:0007669"/>
    <property type="project" value="UniProtKB-UniRule"/>
</dbReference>
<comment type="catalytic activity">
    <reaction evidence="8 9">
        <text>tRNA(Arg) + L-arginine + ATP = L-arginyl-tRNA(Arg) + AMP + diphosphate</text>
        <dbReference type="Rhea" id="RHEA:20301"/>
        <dbReference type="Rhea" id="RHEA-COMP:9658"/>
        <dbReference type="Rhea" id="RHEA-COMP:9673"/>
        <dbReference type="ChEBI" id="CHEBI:30616"/>
        <dbReference type="ChEBI" id="CHEBI:32682"/>
        <dbReference type="ChEBI" id="CHEBI:33019"/>
        <dbReference type="ChEBI" id="CHEBI:78442"/>
        <dbReference type="ChEBI" id="CHEBI:78513"/>
        <dbReference type="ChEBI" id="CHEBI:456215"/>
        <dbReference type="EC" id="6.1.1.19"/>
    </reaction>
</comment>
<dbReference type="SMART" id="SM01016">
    <property type="entry name" value="Arg_tRNA_synt_N"/>
    <property type="match status" value="1"/>
</dbReference>
<dbReference type="Gene3D" id="3.40.50.620">
    <property type="entry name" value="HUPs"/>
    <property type="match status" value="1"/>
</dbReference>
<keyword evidence="14" id="KW-1185">Reference proteome</keyword>
<comment type="subcellular location">
    <subcellularLocation>
        <location evidence="9">Cytoplasm</location>
    </subcellularLocation>
</comment>
<dbReference type="InterPro" id="IPR001278">
    <property type="entry name" value="Arg-tRNA-ligase"/>
</dbReference>
<accession>A0A0K1W317</accession>
<evidence type="ECO:0000256" key="6">
    <source>
        <dbReference type="ARBA" id="ARBA00022917"/>
    </source>
</evidence>
<dbReference type="InterPro" id="IPR001412">
    <property type="entry name" value="aa-tRNA-synth_I_CS"/>
</dbReference>
<evidence type="ECO:0000256" key="2">
    <source>
        <dbReference type="ARBA" id="ARBA00022490"/>
    </source>
</evidence>
<dbReference type="Proteomes" id="UP000067476">
    <property type="component" value="Chromosome"/>
</dbReference>
<dbReference type="EC" id="6.1.1.19" evidence="9"/>
<keyword evidence="7 9" id="KW-0030">Aminoacyl-tRNA synthetase</keyword>
<dbReference type="KEGG" id="sll:SLITO_v1c11030"/>
<dbReference type="OrthoDB" id="9805987at2"/>
<gene>
    <name evidence="9 13" type="primary">argS</name>
    <name evidence="13" type="ORF">SLITO_v1c11030</name>
</gene>
<evidence type="ECO:0000256" key="5">
    <source>
        <dbReference type="ARBA" id="ARBA00022840"/>
    </source>
</evidence>
<dbReference type="InterPro" id="IPR014729">
    <property type="entry name" value="Rossmann-like_a/b/a_fold"/>
</dbReference>
<reference evidence="13 14" key="1">
    <citation type="journal article" date="2015" name="Genome Announc.">
        <title>Complete Genome Sequence of Spiroplasma litorale TN-1T (DSM 21781), a Bacterium Isolated from a Green-Eyed Horsefly (Tabanus nigrovittatus).</title>
        <authorList>
            <person name="Lo W.S."/>
            <person name="Lai Y.C."/>
            <person name="Lien Y.W."/>
            <person name="Wang T.H."/>
            <person name="Kuo C.H."/>
        </authorList>
    </citation>
    <scope>NUCLEOTIDE SEQUENCE [LARGE SCALE GENOMIC DNA]</scope>
    <source>
        <strain evidence="13 14">TN-1</strain>
    </source>
</reference>
<keyword evidence="4 9" id="KW-0547">Nucleotide-binding</keyword>
<comment type="subunit">
    <text evidence="9">Monomer.</text>
</comment>
<evidence type="ECO:0000256" key="9">
    <source>
        <dbReference type="HAMAP-Rule" id="MF_00123"/>
    </source>
</evidence>
<dbReference type="Pfam" id="PF00750">
    <property type="entry name" value="tRNA-synt_1d"/>
    <property type="match status" value="1"/>
</dbReference>
<evidence type="ECO:0000256" key="1">
    <source>
        <dbReference type="ARBA" id="ARBA00005594"/>
    </source>
</evidence>
<dbReference type="GO" id="GO:0004814">
    <property type="term" value="F:arginine-tRNA ligase activity"/>
    <property type="evidence" value="ECO:0007669"/>
    <property type="project" value="UniProtKB-UniRule"/>
</dbReference>
<dbReference type="SUPFAM" id="SSF47323">
    <property type="entry name" value="Anticodon-binding domain of a subclass of class I aminoacyl-tRNA synthetases"/>
    <property type="match status" value="1"/>
</dbReference>
<keyword evidence="3 9" id="KW-0436">Ligase</keyword>
<dbReference type="PANTHER" id="PTHR11956:SF5">
    <property type="entry name" value="ARGININE--TRNA LIGASE, CYTOPLASMIC"/>
    <property type="match status" value="1"/>
</dbReference>
<dbReference type="InterPro" id="IPR008909">
    <property type="entry name" value="DALR_anticod-bd"/>
</dbReference>
<dbReference type="Pfam" id="PF05746">
    <property type="entry name" value="DALR_1"/>
    <property type="match status" value="1"/>
</dbReference>
<dbReference type="SUPFAM" id="SSF52374">
    <property type="entry name" value="Nucleotidylyl transferase"/>
    <property type="match status" value="1"/>
</dbReference>
<dbReference type="GO" id="GO:0005524">
    <property type="term" value="F:ATP binding"/>
    <property type="evidence" value="ECO:0007669"/>
    <property type="project" value="UniProtKB-UniRule"/>
</dbReference>
<dbReference type="GO" id="GO:0005737">
    <property type="term" value="C:cytoplasm"/>
    <property type="evidence" value="ECO:0007669"/>
    <property type="project" value="UniProtKB-SubCell"/>
</dbReference>
<dbReference type="SUPFAM" id="SSF55190">
    <property type="entry name" value="Arginyl-tRNA synthetase (ArgRS), N-terminal 'additional' domain"/>
    <property type="match status" value="1"/>
</dbReference>
<dbReference type="InterPro" id="IPR036695">
    <property type="entry name" value="Arg-tRNA-synth_N_sf"/>
</dbReference>
<keyword evidence="6 9" id="KW-0648">Protein biosynthesis</keyword>
<dbReference type="NCBIfam" id="TIGR00456">
    <property type="entry name" value="argS"/>
    <property type="match status" value="1"/>
</dbReference>
<dbReference type="HAMAP" id="MF_00123">
    <property type="entry name" value="Arg_tRNA_synth"/>
    <property type="match status" value="1"/>
</dbReference>
<dbReference type="CDD" id="cd00671">
    <property type="entry name" value="ArgRS_core"/>
    <property type="match status" value="1"/>
</dbReference>
<dbReference type="RefSeq" id="WP_075058790.1">
    <property type="nucleotide sequence ID" value="NZ_CP012357.1"/>
</dbReference>